<dbReference type="AlphaFoldDB" id="A0A9Q8T8M2"/>
<dbReference type="Pfam" id="PF00083">
    <property type="entry name" value="Sugar_tr"/>
    <property type="match status" value="1"/>
</dbReference>
<keyword evidence="7" id="KW-1185">Reference proteome</keyword>
<dbReference type="SUPFAM" id="SSF103473">
    <property type="entry name" value="MFS general substrate transporter"/>
    <property type="match status" value="1"/>
</dbReference>
<evidence type="ECO:0000313" key="6">
    <source>
        <dbReference type="EMBL" id="UQC90805.1"/>
    </source>
</evidence>
<organism evidence="6 7">
    <name type="scientific">Colletotrichum lupini</name>
    <dbReference type="NCBI Taxonomy" id="145971"/>
    <lineage>
        <taxon>Eukaryota</taxon>
        <taxon>Fungi</taxon>
        <taxon>Dikarya</taxon>
        <taxon>Ascomycota</taxon>
        <taxon>Pezizomycotina</taxon>
        <taxon>Sordariomycetes</taxon>
        <taxon>Hypocreomycetidae</taxon>
        <taxon>Glomerellales</taxon>
        <taxon>Glomerellaceae</taxon>
        <taxon>Colletotrichum</taxon>
        <taxon>Colletotrichum acutatum species complex</taxon>
    </lineage>
</organism>
<sequence>MGYPTEIFPYSLRSKGIAVELFAIYGSLIIAAFINPIGLENIGWRYYIVFCCFLVVFFVVTCVLFPETKGYSLEEIAVIFDGPQAVENFEDASESKEEKILAKGGIHDIVHKEEA</sequence>
<keyword evidence="4 5" id="KW-0472">Membrane</keyword>
<reference evidence="6" key="1">
    <citation type="journal article" date="2021" name="Mol. Plant Microbe Interact.">
        <title>Complete Genome Sequence of the Plant-Pathogenic Fungus Colletotrichum lupini.</title>
        <authorList>
            <person name="Baroncelli R."/>
            <person name="Pensec F."/>
            <person name="Da Lio D."/>
            <person name="Boufleur T."/>
            <person name="Vicente I."/>
            <person name="Sarrocco S."/>
            <person name="Picot A."/>
            <person name="Baraldi E."/>
            <person name="Sukno S."/>
            <person name="Thon M."/>
            <person name="Le Floch G."/>
        </authorList>
    </citation>
    <scope>NUCLEOTIDE SEQUENCE</scope>
    <source>
        <strain evidence="6">IMI 504893</strain>
    </source>
</reference>
<feature type="transmembrane region" description="Helical" evidence="5">
    <location>
        <begin position="21"/>
        <end position="38"/>
    </location>
</feature>
<dbReference type="PANTHER" id="PTHR48022:SF3">
    <property type="entry name" value="HEXOSE TRANSPORTER PROTEIN (AFU_ORTHOLOGUE AFUA_8G04480)-RELATED"/>
    <property type="match status" value="1"/>
</dbReference>
<dbReference type="KEGG" id="clup:CLUP02_16336"/>
<dbReference type="RefSeq" id="XP_049152406.1">
    <property type="nucleotide sequence ID" value="XM_049295259.1"/>
</dbReference>
<evidence type="ECO:0000256" key="1">
    <source>
        <dbReference type="ARBA" id="ARBA00004141"/>
    </source>
</evidence>
<dbReference type="GO" id="GO:0005351">
    <property type="term" value="F:carbohydrate:proton symporter activity"/>
    <property type="evidence" value="ECO:0007669"/>
    <property type="project" value="TreeGrafter"/>
</dbReference>
<keyword evidence="2 5" id="KW-0812">Transmembrane</keyword>
<accession>A0A9Q8T8M2</accession>
<dbReference type="InterPro" id="IPR036259">
    <property type="entry name" value="MFS_trans_sf"/>
</dbReference>
<keyword evidence="3 5" id="KW-1133">Transmembrane helix</keyword>
<dbReference type="GeneID" id="73350269"/>
<dbReference type="EMBL" id="CP019481">
    <property type="protein sequence ID" value="UQC90805.1"/>
    <property type="molecule type" value="Genomic_DNA"/>
</dbReference>
<dbReference type="InterPro" id="IPR005828">
    <property type="entry name" value="MFS_sugar_transport-like"/>
</dbReference>
<dbReference type="GO" id="GO:0016020">
    <property type="term" value="C:membrane"/>
    <property type="evidence" value="ECO:0007669"/>
    <property type="project" value="UniProtKB-SubCell"/>
</dbReference>
<evidence type="ECO:0000256" key="2">
    <source>
        <dbReference type="ARBA" id="ARBA00022692"/>
    </source>
</evidence>
<evidence type="ECO:0000256" key="5">
    <source>
        <dbReference type="SAM" id="Phobius"/>
    </source>
</evidence>
<dbReference type="InterPro" id="IPR050360">
    <property type="entry name" value="MFS_Sugar_Transporters"/>
</dbReference>
<dbReference type="PANTHER" id="PTHR48022">
    <property type="entry name" value="PLASTIDIC GLUCOSE TRANSPORTER 4"/>
    <property type="match status" value="1"/>
</dbReference>
<evidence type="ECO:0000313" key="7">
    <source>
        <dbReference type="Proteomes" id="UP000830671"/>
    </source>
</evidence>
<evidence type="ECO:0000256" key="4">
    <source>
        <dbReference type="ARBA" id="ARBA00023136"/>
    </source>
</evidence>
<protein>
    <submittedName>
        <fullName evidence="6">Lactose permease</fullName>
    </submittedName>
</protein>
<proteinExistence type="predicted"/>
<feature type="transmembrane region" description="Helical" evidence="5">
    <location>
        <begin position="44"/>
        <end position="65"/>
    </location>
</feature>
<evidence type="ECO:0000256" key="3">
    <source>
        <dbReference type="ARBA" id="ARBA00022989"/>
    </source>
</evidence>
<name>A0A9Q8T8M2_9PEZI</name>
<gene>
    <name evidence="6" type="ORF">CLUP02_16336</name>
</gene>
<dbReference type="Proteomes" id="UP000830671">
    <property type="component" value="Chromosome 9"/>
</dbReference>
<dbReference type="Gene3D" id="1.20.1250.20">
    <property type="entry name" value="MFS general substrate transporter like domains"/>
    <property type="match status" value="1"/>
</dbReference>
<comment type="subcellular location">
    <subcellularLocation>
        <location evidence="1">Membrane</location>
        <topology evidence="1">Multi-pass membrane protein</topology>
    </subcellularLocation>
</comment>